<dbReference type="Pfam" id="PF03446">
    <property type="entry name" value="NAD_binding_2"/>
    <property type="match status" value="1"/>
</dbReference>
<comment type="caution">
    <text evidence="6">The sequence shown here is derived from an EMBL/GenBank/DDBJ whole genome shotgun (WGS) entry which is preliminary data.</text>
</comment>
<dbReference type="EMBL" id="JADINH010000049">
    <property type="protein sequence ID" value="MBO8415262.1"/>
    <property type="molecule type" value="Genomic_DNA"/>
</dbReference>
<organism evidence="6 7">
    <name type="scientific">Candidatus Avisuccinivibrio stercorigallinarum</name>
    <dbReference type="NCBI Taxonomy" id="2840704"/>
    <lineage>
        <taxon>Bacteria</taxon>
        <taxon>Pseudomonadati</taxon>
        <taxon>Pseudomonadota</taxon>
        <taxon>Gammaproteobacteria</taxon>
        <taxon>Aeromonadales</taxon>
        <taxon>Succinivibrionaceae</taxon>
        <taxon>Succinivibrionaceae incertae sedis</taxon>
        <taxon>Candidatus Avisuccinivibrio</taxon>
    </lineage>
</organism>
<evidence type="ECO:0000259" key="5">
    <source>
        <dbReference type="Pfam" id="PF14833"/>
    </source>
</evidence>
<keyword evidence="2" id="KW-0520">NAD</keyword>
<dbReference type="Gene3D" id="1.10.1040.10">
    <property type="entry name" value="N-(1-d-carboxylethyl)-l-norvaline Dehydrogenase, domain 2"/>
    <property type="match status" value="1"/>
</dbReference>
<reference evidence="6" key="1">
    <citation type="submission" date="2020-10" db="EMBL/GenBank/DDBJ databases">
        <authorList>
            <person name="Gilroy R."/>
        </authorList>
    </citation>
    <scope>NUCLEOTIDE SEQUENCE</scope>
    <source>
        <strain evidence="6">17213</strain>
    </source>
</reference>
<feature type="domain" description="6-phosphogluconate dehydrogenase NADP-binding" evidence="4">
    <location>
        <begin position="5"/>
        <end position="161"/>
    </location>
</feature>
<sequence>MAIEKIAFIGTGVMGHSMVLNLLKQGYALTVYNRTASKAQDLAKYGAVVAQSVKDAVKDADLVISIVGYPKDVREIWLSAEGIIANMKEGAIGLDMTTSEPALAKEITAAGAARGLLIGDAPVTGGDVGAKNGTLAILFGGSEELFAKVQEPCSAMGKTLVRFGEAGAGQYAKICNQIAIAAGMMALCECIATAKKVGLDEALVIDTLSKGAAGSFSMNSYGPRILKGDFNPGFFIKHFVKDLKIALDAARACGLTLPGTELAYKFYCTLENEGLGELGTQALYKYYEEHCGA</sequence>
<name>A0A9D9DAB3_9GAMM</name>
<feature type="domain" description="3-hydroxyisobutyrate dehydrogenase-like NAD-binding" evidence="5">
    <location>
        <begin position="167"/>
        <end position="287"/>
    </location>
</feature>
<dbReference type="Gene3D" id="3.40.50.720">
    <property type="entry name" value="NAD(P)-binding Rossmann-like Domain"/>
    <property type="match status" value="1"/>
</dbReference>
<reference evidence="6" key="2">
    <citation type="journal article" date="2021" name="PeerJ">
        <title>Extensive microbial diversity within the chicken gut microbiome revealed by metagenomics and culture.</title>
        <authorList>
            <person name="Gilroy R."/>
            <person name="Ravi A."/>
            <person name="Getino M."/>
            <person name="Pursley I."/>
            <person name="Horton D.L."/>
            <person name="Alikhan N.F."/>
            <person name="Baker D."/>
            <person name="Gharbi K."/>
            <person name="Hall N."/>
            <person name="Watson M."/>
            <person name="Adriaenssens E.M."/>
            <person name="Foster-Nyarko E."/>
            <person name="Jarju S."/>
            <person name="Secka A."/>
            <person name="Antonio M."/>
            <person name="Oren A."/>
            <person name="Chaudhuri R.R."/>
            <person name="La Ragione R."/>
            <person name="Hildebrand F."/>
            <person name="Pallen M.J."/>
        </authorList>
    </citation>
    <scope>NUCLEOTIDE SEQUENCE</scope>
    <source>
        <strain evidence="6">17213</strain>
    </source>
</reference>
<dbReference type="PANTHER" id="PTHR43060:SF15">
    <property type="entry name" value="3-HYDROXYISOBUTYRATE DEHYDROGENASE-LIKE 1, MITOCHONDRIAL-RELATED"/>
    <property type="match status" value="1"/>
</dbReference>
<dbReference type="GO" id="GO:0050661">
    <property type="term" value="F:NADP binding"/>
    <property type="evidence" value="ECO:0007669"/>
    <property type="project" value="InterPro"/>
</dbReference>
<dbReference type="InterPro" id="IPR015815">
    <property type="entry name" value="HIBADH-related"/>
</dbReference>
<dbReference type="InterPro" id="IPR006115">
    <property type="entry name" value="6PGDH_NADP-bd"/>
</dbReference>
<evidence type="ECO:0000256" key="1">
    <source>
        <dbReference type="ARBA" id="ARBA00023002"/>
    </source>
</evidence>
<dbReference type="Proteomes" id="UP000823631">
    <property type="component" value="Unassembled WGS sequence"/>
</dbReference>
<dbReference type="PANTHER" id="PTHR43060">
    <property type="entry name" value="3-HYDROXYISOBUTYRATE DEHYDROGENASE-LIKE 1, MITOCHONDRIAL-RELATED"/>
    <property type="match status" value="1"/>
</dbReference>
<dbReference type="SUPFAM" id="SSF48179">
    <property type="entry name" value="6-phosphogluconate dehydrogenase C-terminal domain-like"/>
    <property type="match status" value="1"/>
</dbReference>
<dbReference type="GO" id="GO:0051287">
    <property type="term" value="F:NAD binding"/>
    <property type="evidence" value="ECO:0007669"/>
    <property type="project" value="InterPro"/>
</dbReference>
<dbReference type="GO" id="GO:0016491">
    <property type="term" value="F:oxidoreductase activity"/>
    <property type="evidence" value="ECO:0007669"/>
    <property type="project" value="UniProtKB-KW"/>
</dbReference>
<evidence type="ECO:0000313" key="7">
    <source>
        <dbReference type="Proteomes" id="UP000823631"/>
    </source>
</evidence>
<dbReference type="InterPro" id="IPR008927">
    <property type="entry name" value="6-PGluconate_DH-like_C_sf"/>
</dbReference>
<dbReference type="AlphaFoldDB" id="A0A9D9DAB3"/>
<evidence type="ECO:0000256" key="3">
    <source>
        <dbReference type="PIRSR" id="PIRSR000103-1"/>
    </source>
</evidence>
<dbReference type="InterPro" id="IPR036291">
    <property type="entry name" value="NAD(P)-bd_dom_sf"/>
</dbReference>
<evidence type="ECO:0000259" key="4">
    <source>
        <dbReference type="Pfam" id="PF03446"/>
    </source>
</evidence>
<dbReference type="InterPro" id="IPR029154">
    <property type="entry name" value="HIBADH-like_NADP-bd"/>
</dbReference>
<evidence type="ECO:0000313" key="6">
    <source>
        <dbReference type="EMBL" id="MBO8415262.1"/>
    </source>
</evidence>
<protein>
    <submittedName>
        <fullName evidence="6">NAD(P)-dependent oxidoreductase</fullName>
    </submittedName>
</protein>
<dbReference type="InterPro" id="IPR013328">
    <property type="entry name" value="6PGD_dom2"/>
</dbReference>
<proteinExistence type="predicted"/>
<keyword evidence="1" id="KW-0560">Oxidoreductase</keyword>
<dbReference type="SUPFAM" id="SSF51735">
    <property type="entry name" value="NAD(P)-binding Rossmann-fold domains"/>
    <property type="match status" value="1"/>
</dbReference>
<feature type="active site" evidence="3">
    <location>
        <position position="173"/>
    </location>
</feature>
<gene>
    <name evidence="6" type="ORF">IAB19_02645</name>
</gene>
<dbReference type="Pfam" id="PF14833">
    <property type="entry name" value="NAD_binding_11"/>
    <property type="match status" value="1"/>
</dbReference>
<accession>A0A9D9DAB3</accession>
<evidence type="ECO:0000256" key="2">
    <source>
        <dbReference type="ARBA" id="ARBA00023027"/>
    </source>
</evidence>
<dbReference type="PIRSF" id="PIRSF000103">
    <property type="entry name" value="HIBADH"/>
    <property type="match status" value="1"/>
</dbReference>